<organism evidence="2 3">
    <name type="scientific">Daedalea quercina L-15889</name>
    <dbReference type="NCBI Taxonomy" id="1314783"/>
    <lineage>
        <taxon>Eukaryota</taxon>
        <taxon>Fungi</taxon>
        <taxon>Dikarya</taxon>
        <taxon>Basidiomycota</taxon>
        <taxon>Agaricomycotina</taxon>
        <taxon>Agaricomycetes</taxon>
        <taxon>Polyporales</taxon>
        <taxon>Fomitopsis</taxon>
    </lineage>
</organism>
<evidence type="ECO:0000313" key="3">
    <source>
        <dbReference type="Proteomes" id="UP000076727"/>
    </source>
</evidence>
<feature type="region of interest" description="Disordered" evidence="1">
    <location>
        <begin position="1"/>
        <end position="61"/>
    </location>
</feature>
<dbReference type="Proteomes" id="UP000076727">
    <property type="component" value="Unassembled WGS sequence"/>
</dbReference>
<gene>
    <name evidence="2" type="ORF">DAEQUDRAFT_732433</name>
</gene>
<accession>A0A165LLQ9</accession>
<proteinExistence type="predicted"/>
<evidence type="ECO:0000256" key="1">
    <source>
        <dbReference type="SAM" id="MobiDB-lite"/>
    </source>
</evidence>
<dbReference type="EMBL" id="KV429124">
    <property type="protein sequence ID" value="KZT64584.1"/>
    <property type="molecule type" value="Genomic_DNA"/>
</dbReference>
<reference evidence="2 3" key="1">
    <citation type="journal article" date="2016" name="Mol. Biol. Evol.">
        <title>Comparative Genomics of Early-Diverging Mushroom-Forming Fungi Provides Insights into the Origins of Lignocellulose Decay Capabilities.</title>
        <authorList>
            <person name="Nagy L.G."/>
            <person name="Riley R."/>
            <person name="Tritt A."/>
            <person name="Adam C."/>
            <person name="Daum C."/>
            <person name="Floudas D."/>
            <person name="Sun H."/>
            <person name="Yadav J.S."/>
            <person name="Pangilinan J."/>
            <person name="Larsson K.H."/>
            <person name="Matsuura K."/>
            <person name="Barry K."/>
            <person name="Labutti K."/>
            <person name="Kuo R."/>
            <person name="Ohm R.A."/>
            <person name="Bhattacharya S.S."/>
            <person name="Shirouzu T."/>
            <person name="Yoshinaga Y."/>
            <person name="Martin F.M."/>
            <person name="Grigoriev I.V."/>
            <person name="Hibbett D.S."/>
        </authorList>
    </citation>
    <scope>NUCLEOTIDE SEQUENCE [LARGE SCALE GENOMIC DNA]</scope>
    <source>
        <strain evidence="2 3">L-15889</strain>
    </source>
</reference>
<sequence length="86" mass="9055">MGAGSRCAPSEPVAADDVEDDVKNGDDDRRDDAHDDHDHARNAGDDGLDGAYDGGDNGAHDESNVFSCAVVKVVSLRRDVCAGREQ</sequence>
<protein>
    <submittedName>
        <fullName evidence="2">Uncharacterized protein</fullName>
    </submittedName>
</protein>
<keyword evidence="3" id="KW-1185">Reference proteome</keyword>
<dbReference type="AlphaFoldDB" id="A0A165LLQ9"/>
<feature type="compositionally biased region" description="Basic and acidic residues" evidence="1">
    <location>
        <begin position="21"/>
        <end position="44"/>
    </location>
</feature>
<name>A0A165LLQ9_9APHY</name>
<evidence type="ECO:0000313" key="2">
    <source>
        <dbReference type="EMBL" id="KZT64584.1"/>
    </source>
</evidence>